<evidence type="ECO:0000259" key="1">
    <source>
        <dbReference type="Pfam" id="PF00485"/>
    </source>
</evidence>
<accession>A0A6J7W4N6</accession>
<dbReference type="EMBL" id="CAFBRZ010000031">
    <property type="protein sequence ID" value="CAB5151081.1"/>
    <property type="molecule type" value="Genomic_DNA"/>
</dbReference>
<evidence type="ECO:0000313" key="2">
    <source>
        <dbReference type="EMBL" id="CAB4709254.1"/>
    </source>
</evidence>
<dbReference type="InterPro" id="IPR027417">
    <property type="entry name" value="P-loop_NTPase"/>
</dbReference>
<dbReference type="SUPFAM" id="SSF52540">
    <property type="entry name" value="P-loop containing nucleoside triphosphate hydrolases"/>
    <property type="match status" value="1"/>
</dbReference>
<dbReference type="AlphaFoldDB" id="A0A6J7W4N6"/>
<proteinExistence type="predicted"/>
<dbReference type="InterPro" id="IPR006083">
    <property type="entry name" value="PRK/URK"/>
</dbReference>
<dbReference type="EMBL" id="CAFBMU010000019">
    <property type="protein sequence ID" value="CAB4929844.1"/>
    <property type="molecule type" value="Genomic_DNA"/>
</dbReference>
<feature type="domain" description="Phosphoribulokinase/uridine kinase" evidence="1">
    <location>
        <begin position="27"/>
        <end position="208"/>
    </location>
</feature>
<dbReference type="Pfam" id="PF00485">
    <property type="entry name" value="PRK"/>
    <property type="match status" value="1"/>
</dbReference>
<dbReference type="PANTHER" id="PTHR10285">
    <property type="entry name" value="URIDINE KINASE"/>
    <property type="match status" value="1"/>
</dbReference>
<dbReference type="GO" id="GO:0005524">
    <property type="term" value="F:ATP binding"/>
    <property type="evidence" value="ECO:0007669"/>
    <property type="project" value="InterPro"/>
</dbReference>
<gene>
    <name evidence="2" type="ORF">UFOPK2655_00632</name>
    <name evidence="3" type="ORF">UFOPK3667_01243</name>
    <name evidence="4" type="ORF">UFOPK4444_00663</name>
</gene>
<dbReference type="NCBIfam" id="NF006743">
    <property type="entry name" value="PRK09270.1-2"/>
    <property type="match status" value="1"/>
</dbReference>
<sequence length="211" mass="23857">MQLQINSLEAAYERVISLSNSSTKRIIIGLVGMPGAGKSTLSTYLMKKLPKETTALVPMDGFHMSNAQLSQLGRSERKGAPDTFNSNAYADLIELINSVPKKEVRFPIFHRELDESIEDEGVIYPDTKIVLTEGNYLLLDEDEWPRSQKLLNESWFVDVNNNRRMARLVARHIKYGKSPEAAHAWAHGTDQRNAELIEATRIRADVIVYLD</sequence>
<dbReference type="EMBL" id="CAEZYE010000027">
    <property type="protein sequence ID" value="CAB4709254.1"/>
    <property type="molecule type" value="Genomic_DNA"/>
</dbReference>
<reference evidence="4" key="1">
    <citation type="submission" date="2020-05" db="EMBL/GenBank/DDBJ databases">
        <authorList>
            <person name="Chiriac C."/>
            <person name="Salcher M."/>
            <person name="Ghai R."/>
            <person name="Kavagutti S V."/>
        </authorList>
    </citation>
    <scope>NUCLEOTIDE SEQUENCE</scope>
</reference>
<evidence type="ECO:0000313" key="4">
    <source>
        <dbReference type="EMBL" id="CAB5151081.1"/>
    </source>
</evidence>
<name>A0A6J7W4N6_9ZZZZ</name>
<dbReference type="GO" id="GO:0016301">
    <property type="term" value="F:kinase activity"/>
    <property type="evidence" value="ECO:0007669"/>
    <property type="project" value="InterPro"/>
</dbReference>
<dbReference type="Gene3D" id="3.40.50.300">
    <property type="entry name" value="P-loop containing nucleotide triphosphate hydrolases"/>
    <property type="match status" value="2"/>
</dbReference>
<organism evidence="4">
    <name type="scientific">freshwater metagenome</name>
    <dbReference type="NCBI Taxonomy" id="449393"/>
    <lineage>
        <taxon>unclassified sequences</taxon>
        <taxon>metagenomes</taxon>
        <taxon>ecological metagenomes</taxon>
    </lineage>
</organism>
<protein>
    <submittedName>
        <fullName evidence="4">Unannotated protein</fullName>
    </submittedName>
</protein>
<evidence type="ECO:0000313" key="3">
    <source>
        <dbReference type="EMBL" id="CAB4929844.1"/>
    </source>
</evidence>